<dbReference type="GO" id="GO:0061630">
    <property type="term" value="F:ubiquitin protein ligase activity"/>
    <property type="evidence" value="ECO:0007669"/>
    <property type="project" value="UniProtKB-UniRule"/>
</dbReference>
<comment type="catalytic activity">
    <reaction evidence="4">
        <text>S-ubiquitinyl-[E2 ubiquitin-conjugating enzyme]-L-cysteine + [acceptor protein]-L-lysine = [E2 ubiquitin-conjugating enzyme]-L-cysteine + N(6)-ubiquitinyl-[acceptor protein]-L-lysine.</text>
        <dbReference type="EC" id="2.3.2.26"/>
    </reaction>
</comment>
<feature type="domain" description="HECT" evidence="5">
    <location>
        <begin position="1153"/>
        <end position="1326"/>
    </location>
</feature>
<dbReference type="SUPFAM" id="SSF56204">
    <property type="entry name" value="Hect, E3 ligase catalytic domain"/>
    <property type="match status" value="1"/>
</dbReference>
<dbReference type="PROSITE" id="PS50237">
    <property type="entry name" value="HECT"/>
    <property type="match status" value="1"/>
</dbReference>
<dbReference type="PANTHER" id="PTHR45670">
    <property type="entry name" value="E3 UBIQUITIN-PROTEIN LIGASE TRIP12"/>
    <property type="match status" value="1"/>
</dbReference>
<dbReference type="UniPathway" id="UPA00143"/>
<evidence type="ECO:0000256" key="4">
    <source>
        <dbReference type="RuleBase" id="RU369009"/>
    </source>
</evidence>
<dbReference type="GO" id="GO:0000209">
    <property type="term" value="P:protein polyubiquitination"/>
    <property type="evidence" value="ECO:0007669"/>
    <property type="project" value="TreeGrafter"/>
</dbReference>
<name>A0A3P6WC15_HYMDI</name>
<dbReference type="SMART" id="SM00119">
    <property type="entry name" value="HECTc"/>
    <property type="match status" value="1"/>
</dbReference>
<keyword evidence="2 3" id="KW-0833">Ubl conjugation pathway</keyword>
<dbReference type="Pfam" id="PF00632">
    <property type="entry name" value="HECT"/>
    <property type="match status" value="1"/>
</dbReference>
<dbReference type="Proteomes" id="UP000274504">
    <property type="component" value="Unassembled WGS sequence"/>
</dbReference>
<dbReference type="InterPro" id="IPR045322">
    <property type="entry name" value="HECTD1/TRIP12-like"/>
</dbReference>
<dbReference type="EC" id="2.3.2.26" evidence="4"/>
<dbReference type="OrthoDB" id="271273at2759"/>
<evidence type="ECO:0000256" key="1">
    <source>
        <dbReference type="ARBA" id="ARBA00022679"/>
    </source>
</evidence>
<evidence type="ECO:0000256" key="2">
    <source>
        <dbReference type="ARBA" id="ARBA00022786"/>
    </source>
</evidence>
<comment type="similarity">
    <text evidence="4">Belongs to the UPL family. K-HECT subfamily.</text>
</comment>
<dbReference type="Gene3D" id="1.25.40.20">
    <property type="entry name" value="Ankyrin repeat-containing domain"/>
    <property type="match status" value="1"/>
</dbReference>
<dbReference type="InterPro" id="IPR000569">
    <property type="entry name" value="HECT_dom"/>
</dbReference>
<dbReference type="Gene3D" id="3.30.2410.10">
    <property type="entry name" value="Hect, E3 ligase catalytic domain"/>
    <property type="match status" value="1"/>
</dbReference>
<evidence type="ECO:0000313" key="6">
    <source>
        <dbReference type="EMBL" id="VDL18412.1"/>
    </source>
</evidence>
<organism evidence="6 7">
    <name type="scientific">Hymenolepis diminuta</name>
    <name type="common">Rat tapeworm</name>
    <dbReference type="NCBI Taxonomy" id="6216"/>
    <lineage>
        <taxon>Eukaryota</taxon>
        <taxon>Metazoa</taxon>
        <taxon>Spiralia</taxon>
        <taxon>Lophotrochozoa</taxon>
        <taxon>Platyhelminthes</taxon>
        <taxon>Cestoda</taxon>
        <taxon>Eucestoda</taxon>
        <taxon>Cyclophyllidea</taxon>
        <taxon>Hymenolepididae</taxon>
        <taxon>Hymenolepis</taxon>
    </lineage>
</organism>
<proteinExistence type="inferred from homology"/>
<comment type="function">
    <text evidence="4">E3 ubiquitin-protein ligase which accepts ubiquitin from an E2 ubiquitin-conjugating enzyme in the form of a thioester and then directly transfers the ubiquitin to targeted substrates.</text>
</comment>
<dbReference type="SUPFAM" id="SSF48403">
    <property type="entry name" value="Ankyrin repeat"/>
    <property type="match status" value="1"/>
</dbReference>
<evidence type="ECO:0000256" key="3">
    <source>
        <dbReference type="PROSITE-ProRule" id="PRU00104"/>
    </source>
</evidence>
<accession>A0A3P6WC15</accession>
<reference evidence="6 7" key="1">
    <citation type="submission" date="2018-11" db="EMBL/GenBank/DDBJ databases">
        <authorList>
            <consortium name="Pathogen Informatics"/>
        </authorList>
    </citation>
    <scope>NUCLEOTIDE SEQUENCE [LARGE SCALE GENOMIC DNA]</scope>
</reference>
<dbReference type="InterPro" id="IPR035983">
    <property type="entry name" value="Hect_E3_ubiquitin_ligase"/>
</dbReference>
<evidence type="ECO:0000259" key="5">
    <source>
        <dbReference type="PROSITE" id="PS50237"/>
    </source>
</evidence>
<keyword evidence="1 4" id="KW-0808">Transferase</keyword>
<protein>
    <recommendedName>
        <fullName evidence="4">E3 ubiquitin-protein ligase</fullName>
        <ecNumber evidence="4">2.3.2.26</ecNumber>
    </recommendedName>
</protein>
<dbReference type="EMBL" id="UYSG01000146">
    <property type="protein sequence ID" value="VDL18412.1"/>
    <property type="molecule type" value="Genomic_DNA"/>
</dbReference>
<dbReference type="PANTHER" id="PTHR45670:SF1">
    <property type="entry name" value="E3 UBIQUITIN-PROTEIN LIGASE HECTD1"/>
    <property type="match status" value="1"/>
</dbReference>
<dbReference type="Gene3D" id="3.90.1750.10">
    <property type="entry name" value="Hect, E3 ligase catalytic domains"/>
    <property type="match status" value="1"/>
</dbReference>
<evidence type="ECO:0000313" key="7">
    <source>
        <dbReference type="Proteomes" id="UP000274504"/>
    </source>
</evidence>
<dbReference type="GO" id="GO:0043161">
    <property type="term" value="P:proteasome-mediated ubiquitin-dependent protein catabolic process"/>
    <property type="evidence" value="ECO:0007669"/>
    <property type="project" value="TreeGrafter"/>
</dbReference>
<comment type="pathway">
    <text evidence="4">Protein modification; protein ubiquitination.</text>
</comment>
<sequence>MELIKMEFGPLRSALFNFMESVYGPIARSTDVSFNGSSKILIQILCKELSDICMKMYEKDRHKNVVILNTLPLKWFRTHDRVTISVDVIVTLLHYLHLLSHSDSKNSQYLLCSSNYLTASLATLLFHCEDEVVHGNVICLLHSIICVKEFSENLEIWNLFSECHEGLQKDIDVIEAVIVNDTARLREILSENSNVMYKDRLNRNPLHWAVYFGTAETVEVINAHFANNTKVNTSILENYSQRESLDWIYPCEGTLRVNTEQDELSESKRASSITLLQKLHFSAEVIPVLLLKYQQTFSVVFRYDCERNEIEMFRPFYAKTDHSVKLESEKSADVEQISENSGLQMSLCDWLGTCGGTKTYFINPGLISLVEIYSILPDGSAIDTENESFIGQNEIHIQHPILKKQQTELFDTSILEGKYVGSRLYIDTGLDLIPTAYCLSCICDRGTKSLITNWCLQGSNNANEWINLSVHINDYRIMGKSVTIPLNPLHFKNTQSNHLIPLKMSFRFFRIMDLSPLSQQSGICVCGLDFYGEIVGVHPTVNWIGRTWNSPESHYIDKKLLLSQMRSIKQGEEFISQQHIFTSNTDYRFGSFPSFIPKRKNNMYRVQFAQSIDLKTKKRLPKLRCKLVAMINEERRVASVEIDKGNLSILKYATRLAEILVKRGIKSQTTLTLEYYLSNNREEEVSTITDDTNELLQLISLLHQMIHSFTVMATCSDEISFEEYKESKSSQSFSLRLYRLLEHQLADIVSTGLGLIPHWCDGLNHQLSVLVPFEMRQKLFRACGLGNIRSLMWIKHSVVPKPELCKLGLSVQPFQIETQADSSDVMNILEAYLELLRQIPSQSEWSGTVTTWTKKVYRDITDGDDGRLFWYSAERLMDNLAEVQFFSRFIFGDENGMGEGLSRDFYSELSREFCRKSGGMWLGGFGNENSLFVHTPFGLFPAPYPRDSVPLQVLIRFHILALFLHQDGYLLDLSLSKPFLKIIINYSNAVNIRQNKSTGLKAQFLRLEHLENCREQVWSDFDFIQHCNFSGSGNQHWLTGLLDVEDFLILYPYFKSTLPGLIELYKRQKLFCKTTSGGAKENFDEFMNKSSEEIFGCTLENLGLVMVFHCPHLISLLLLKTTPITVKLRDIYTWEFPQPFGEINTDEDGFEQINNDNYIDYVKRLLEFALDKGIRAQMEAFVVGFERVFPLKWLSMFTTTEVVNLICGQQVYKPWTRDELLLNIKFIGFDEDSNVISYFLETLLDFNEDERRNFLRFVTGYTTLPMGGWQSLSPMMSVKRMQYAGNRLYPLAHSCFNQLFLPEYTSLQELRDHLLFAISQIAFLMR</sequence>
<feature type="active site" description="Glycyl thioester intermediate" evidence="3">
    <location>
        <position position="1295"/>
    </location>
</feature>
<dbReference type="InterPro" id="IPR036770">
    <property type="entry name" value="Ankyrin_rpt-contain_sf"/>
</dbReference>
<gene>
    <name evidence="6" type="ORF">HDID_LOCUS951</name>
</gene>